<feature type="transmembrane region" description="Helical" evidence="2">
    <location>
        <begin position="193"/>
        <end position="212"/>
    </location>
</feature>
<dbReference type="AlphaFoldDB" id="A0A853A4Q1"/>
<evidence type="ECO:0000256" key="1">
    <source>
        <dbReference type="SAM" id="MobiDB-lite"/>
    </source>
</evidence>
<dbReference type="PANTHER" id="PTHR37305:SF1">
    <property type="entry name" value="MEMBRANE PROTEIN"/>
    <property type="match status" value="1"/>
</dbReference>
<gene>
    <name evidence="3" type="ORF">FHU37_002411</name>
</gene>
<reference evidence="3 4" key="1">
    <citation type="submission" date="2020-07" db="EMBL/GenBank/DDBJ databases">
        <title>Sequencing the genomes of 1000 actinobacteria strains.</title>
        <authorList>
            <person name="Klenk H.-P."/>
        </authorList>
    </citation>
    <scope>NUCLEOTIDE SEQUENCE [LARGE SCALE GENOMIC DNA]</scope>
    <source>
        <strain evidence="3 4">DSM 42178</strain>
    </source>
</reference>
<proteinExistence type="predicted"/>
<feature type="region of interest" description="Disordered" evidence="1">
    <location>
        <begin position="1"/>
        <end position="24"/>
    </location>
</feature>
<feature type="transmembrane region" description="Helical" evidence="2">
    <location>
        <begin position="131"/>
        <end position="157"/>
    </location>
</feature>
<evidence type="ECO:0000313" key="3">
    <source>
        <dbReference type="EMBL" id="NYI05468.1"/>
    </source>
</evidence>
<feature type="transmembrane region" description="Helical" evidence="2">
    <location>
        <begin position="163"/>
        <end position="186"/>
    </location>
</feature>
<evidence type="ECO:0000313" key="4">
    <source>
        <dbReference type="Proteomes" id="UP000567795"/>
    </source>
</evidence>
<dbReference type="GO" id="GO:0140359">
    <property type="term" value="F:ABC-type transporter activity"/>
    <property type="evidence" value="ECO:0007669"/>
    <property type="project" value="InterPro"/>
</dbReference>
<feature type="transmembrane region" description="Helical" evidence="2">
    <location>
        <begin position="56"/>
        <end position="76"/>
    </location>
</feature>
<feature type="transmembrane region" description="Helical" evidence="2">
    <location>
        <begin position="241"/>
        <end position="262"/>
    </location>
</feature>
<dbReference type="GO" id="GO:0005886">
    <property type="term" value="C:plasma membrane"/>
    <property type="evidence" value="ECO:0007669"/>
    <property type="project" value="UniProtKB-SubCell"/>
</dbReference>
<keyword evidence="2" id="KW-0812">Transmembrane</keyword>
<dbReference type="Pfam" id="PF12679">
    <property type="entry name" value="ABC2_membrane_2"/>
    <property type="match status" value="1"/>
</dbReference>
<dbReference type="EMBL" id="JACBZD010000001">
    <property type="protein sequence ID" value="NYI05468.1"/>
    <property type="molecule type" value="Genomic_DNA"/>
</dbReference>
<comment type="caution">
    <text evidence="3">The sequence shown here is derived from an EMBL/GenBank/DDBJ whole genome shotgun (WGS) entry which is preliminary data.</text>
</comment>
<keyword evidence="4" id="KW-1185">Reference proteome</keyword>
<keyword evidence="2" id="KW-0472">Membrane</keyword>
<accession>A0A853A4Q1</accession>
<protein>
    <submittedName>
        <fullName evidence="3">ABC-2 type transport system permease protein</fullName>
    </submittedName>
</protein>
<organism evidence="3 4">
    <name type="scientific">Allostreptomyces psammosilenae</name>
    <dbReference type="NCBI Taxonomy" id="1892865"/>
    <lineage>
        <taxon>Bacteria</taxon>
        <taxon>Bacillati</taxon>
        <taxon>Actinomycetota</taxon>
        <taxon>Actinomycetes</taxon>
        <taxon>Kitasatosporales</taxon>
        <taxon>Streptomycetaceae</taxon>
        <taxon>Allostreptomyces</taxon>
    </lineage>
</organism>
<name>A0A853A4Q1_9ACTN</name>
<dbReference type="Proteomes" id="UP000567795">
    <property type="component" value="Unassembled WGS sequence"/>
</dbReference>
<evidence type="ECO:0000256" key="2">
    <source>
        <dbReference type="SAM" id="Phobius"/>
    </source>
</evidence>
<feature type="transmembrane region" description="Helical" evidence="2">
    <location>
        <begin position="88"/>
        <end position="110"/>
    </location>
</feature>
<keyword evidence="2" id="KW-1133">Transmembrane helix</keyword>
<sequence length="274" mass="28185">MSNTYDRPASGATPAPAPAPAPAALTELPPRRPVQLFHPTVARLTWRGILGRRRGALLFVLPVVLLGLATVIRLAAGVDHSLTNSLLGSFALATIVPLLSLLAGTGAIGTEIDDGSIVYLLAKPVRRPTVVLTKLWVSIACTTLFGALPITVAGLIMSGAERGLAIGYGVGAFAAGVTYSAVFLLLGVVSRNAVVIGLLYALVWESLVGSLVDGAKTLSVQQWGLSVAADLADPGAIGADVSINTAIILLLVVTGAATWFAAHRLRSISLTGEE</sequence>
<dbReference type="PANTHER" id="PTHR37305">
    <property type="entry name" value="INTEGRAL MEMBRANE PROTEIN-RELATED"/>
    <property type="match status" value="1"/>
</dbReference>